<evidence type="ECO:0000313" key="1">
    <source>
        <dbReference type="EMBL" id="PRY89239.1"/>
    </source>
</evidence>
<keyword evidence="2" id="KW-1185">Reference proteome</keyword>
<dbReference type="OrthoDB" id="9785180at2"/>
<organism evidence="1 2">
    <name type="scientific">Mongoliibacter ruber</name>
    <dbReference type="NCBI Taxonomy" id="1750599"/>
    <lineage>
        <taxon>Bacteria</taxon>
        <taxon>Pseudomonadati</taxon>
        <taxon>Bacteroidota</taxon>
        <taxon>Cytophagia</taxon>
        <taxon>Cytophagales</taxon>
        <taxon>Cyclobacteriaceae</taxon>
        <taxon>Mongoliibacter</taxon>
    </lineage>
</organism>
<reference evidence="1 2" key="1">
    <citation type="submission" date="2018-03" db="EMBL/GenBank/DDBJ databases">
        <title>Genomic Encyclopedia of Archaeal and Bacterial Type Strains, Phase II (KMG-II): from individual species to whole genera.</title>
        <authorList>
            <person name="Goeker M."/>
        </authorList>
    </citation>
    <scope>NUCLEOTIDE SEQUENCE [LARGE SCALE GENOMIC DNA]</scope>
    <source>
        <strain evidence="1 2">DSM 27929</strain>
    </source>
</reference>
<dbReference type="EMBL" id="PVTR01000003">
    <property type="protein sequence ID" value="PRY89239.1"/>
    <property type="molecule type" value="Genomic_DNA"/>
</dbReference>
<dbReference type="AlphaFoldDB" id="A0A2T0WRB3"/>
<evidence type="ECO:0000313" key="2">
    <source>
        <dbReference type="Proteomes" id="UP000238157"/>
    </source>
</evidence>
<protein>
    <submittedName>
        <fullName evidence="1">Uncharacterized protein</fullName>
    </submittedName>
</protein>
<comment type="caution">
    <text evidence="1">The sequence shown here is derived from an EMBL/GenBank/DDBJ whole genome shotgun (WGS) entry which is preliminary data.</text>
</comment>
<gene>
    <name evidence="1" type="ORF">CLW00_103361</name>
</gene>
<sequence>MKKRRSTIEWSLTKLSVLGFLFIISSCDLFEFRSTEEDDDDNPIVAEVNGSELRQSELKLVSTIGMNSSDSTAMINRYVQSWVRKQLMIREATKSMAFDEAEINRKLLDYKYTLMVYEFEKAFLEENLDESISNQEIEAYYKQNQENFSLKEIIVRCNFLKMDKSSNQNRNLERLLPRPEGSQSDAINEIALKYANNYFLEDSTWIRFEDIILNTPLADHPNKVGLIKSNSVINVEDDRYKYYFRILEYKLQDQIPPVEFVKEEISKILVNKKRVGLIEQFQKEIYNRALENNEFKIYE</sequence>
<dbReference type="PROSITE" id="PS51257">
    <property type="entry name" value="PROKAR_LIPOPROTEIN"/>
    <property type="match status" value="1"/>
</dbReference>
<proteinExistence type="predicted"/>
<dbReference type="Proteomes" id="UP000238157">
    <property type="component" value="Unassembled WGS sequence"/>
</dbReference>
<name>A0A2T0WRB3_9BACT</name>
<accession>A0A2T0WRB3</accession>
<dbReference type="RefSeq" id="WP_106133004.1">
    <property type="nucleotide sequence ID" value="NZ_PVTR01000003.1"/>
</dbReference>